<dbReference type="PANTHER" id="PTHR31319">
    <property type="entry name" value="ZINC FINGER PROTEIN CONSTANS-LIKE 4"/>
    <property type="match status" value="1"/>
</dbReference>
<feature type="compositionally biased region" description="Low complexity" evidence="3">
    <location>
        <begin position="1"/>
        <end position="17"/>
    </location>
</feature>
<sequence length="666" mass="71613">MASSSASGAAPPQAPQSNLGSMMDSYEHKKQQQQQQQQPPDSLTINVPTDYGLSAWQNPTKSNIHDEDTRDRSSTLGSEFDVAFSILGKDGRGMSIGGLLTPLDVGDPMAVTSGGGGGGEIGNINHGNNDGMSEGTSATFVSGSSGSSVGGGHLNVGAPAASGSSGLPASIGGTMTAATSRQLPVLPEDVNSNNTDKVPIKQQQQGGPTPTVSQSGSQGSVSAFLNQQPSTRHSYQTRQTAGAPISHTPPAQMGTSYEQKHFAKRMRAGVSWLMLELGGLCCCARDSISGRLRSASDLEDSGVISREQKAILKDLIIAGDGSVQGAIDRYEAGDPSALEDMIKSGSLLNRSVDVDLLGDLDLDFLNVHGDDDIMFGMDDFGGNDNAGCGDGGDERKMAPMDMKSGDLYPQHHHVHQTVARAGGGGNHVDNLEIHRMRGNSLAFPGMILDGLNPDDIEQVEFGQWMEEELGSGKQHAAPTIAGDNGAQASANLKPPGVEGKDFRMQCDILMQRDYQLQQQQRLQQQRAAIYGTVVPIVQSKPKERKPRKDKSSPKKSKEKPNAEDEDKEVESGLGRPRSMSDPNLTVRLDDLGLLHVDGPEGWVGAYSPDSREIRINRFLEKRQHRVWVKKVKYDVRKNFADSRLRVKGRFVKKEDEMLMRELMSLT</sequence>
<dbReference type="Pfam" id="PF06203">
    <property type="entry name" value="CCT"/>
    <property type="match status" value="1"/>
</dbReference>
<dbReference type="PROSITE" id="PS51017">
    <property type="entry name" value="CCT"/>
    <property type="match status" value="1"/>
</dbReference>
<feature type="compositionally biased region" description="Polar residues" evidence="3">
    <location>
        <begin position="223"/>
        <end position="240"/>
    </location>
</feature>
<dbReference type="PaxDb" id="35128-Thaps21284"/>
<feature type="domain" description="CCT" evidence="4">
    <location>
        <begin position="611"/>
        <end position="653"/>
    </location>
</feature>
<dbReference type="STRING" id="35128.B8BUD9"/>
<dbReference type="PANTHER" id="PTHR31319:SF77">
    <property type="entry name" value="ZINC FINGER PROTEIN CONSTANS-LIKE 4"/>
    <property type="match status" value="1"/>
</dbReference>
<dbReference type="InterPro" id="IPR045281">
    <property type="entry name" value="CONSTANS-like"/>
</dbReference>
<dbReference type="GO" id="GO:0005634">
    <property type="term" value="C:nucleus"/>
    <property type="evidence" value="ECO:0007669"/>
    <property type="project" value="UniProtKB-SubCell"/>
</dbReference>
<dbReference type="HOGENOM" id="CLU_412533_0_0_1"/>
<organism evidence="5 6">
    <name type="scientific">Thalassiosira pseudonana</name>
    <name type="common">Marine diatom</name>
    <name type="synonym">Cyclotella nana</name>
    <dbReference type="NCBI Taxonomy" id="35128"/>
    <lineage>
        <taxon>Eukaryota</taxon>
        <taxon>Sar</taxon>
        <taxon>Stramenopiles</taxon>
        <taxon>Ochrophyta</taxon>
        <taxon>Bacillariophyta</taxon>
        <taxon>Coscinodiscophyceae</taxon>
        <taxon>Thalassiosirophycidae</taxon>
        <taxon>Thalassiosirales</taxon>
        <taxon>Thalassiosiraceae</taxon>
        <taxon>Thalassiosira</taxon>
    </lineage>
</organism>
<evidence type="ECO:0000259" key="4">
    <source>
        <dbReference type="PROSITE" id="PS51017"/>
    </source>
</evidence>
<dbReference type="KEGG" id="tps:THAPSDRAFT_21284"/>
<dbReference type="GeneID" id="7450349"/>
<dbReference type="RefSeq" id="XP_002287299.1">
    <property type="nucleotide sequence ID" value="XM_002287263.1"/>
</dbReference>
<evidence type="ECO:0000256" key="2">
    <source>
        <dbReference type="ARBA" id="ARBA00023242"/>
    </source>
</evidence>
<feature type="compositionally biased region" description="Basic residues" evidence="3">
    <location>
        <begin position="542"/>
        <end position="557"/>
    </location>
</feature>
<reference evidence="5 6" key="1">
    <citation type="journal article" date="2004" name="Science">
        <title>The genome of the diatom Thalassiosira pseudonana: ecology, evolution, and metabolism.</title>
        <authorList>
            <person name="Armbrust E.V."/>
            <person name="Berges J.A."/>
            <person name="Bowler C."/>
            <person name="Green B.R."/>
            <person name="Martinez D."/>
            <person name="Putnam N.H."/>
            <person name="Zhou S."/>
            <person name="Allen A.E."/>
            <person name="Apt K.E."/>
            <person name="Bechner M."/>
            <person name="Brzezinski M.A."/>
            <person name="Chaal B.K."/>
            <person name="Chiovitti A."/>
            <person name="Davis A.K."/>
            <person name="Demarest M.S."/>
            <person name="Detter J.C."/>
            <person name="Glavina T."/>
            <person name="Goodstein D."/>
            <person name="Hadi M.Z."/>
            <person name="Hellsten U."/>
            <person name="Hildebrand M."/>
            <person name="Jenkins B.D."/>
            <person name="Jurka J."/>
            <person name="Kapitonov V.V."/>
            <person name="Kroger N."/>
            <person name="Lau W.W."/>
            <person name="Lane T.W."/>
            <person name="Larimer F.W."/>
            <person name="Lippmeier J.C."/>
            <person name="Lucas S."/>
            <person name="Medina M."/>
            <person name="Montsant A."/>
            <person name="Obornik M."/>
            <person name="Parker M.S."/>
            <person name="Palenik B."/>
            <person name="Pazour G.J."/>
            <person name="Richardson P.M."/>
            <person name="Rynearson T.A."/>
            <person name="Saito M.A."/>
            <person name="Schwartz D.C."/>
            <person name="Thamatrakoln K."/>
            <person name="Valentin K."/>
            <person name="Vardi A."/>
            <person name="Wilkerson F.P."/>
            <person name="Rokhsar D.S."/>
        </authorList>
    </citation>
    <scope>NUCLEOTIDE SEQUENCE [LARGE SCALE GENOMIC DNA]</scope>
    <source>
        <strain evidence="5 6">CCMP1335</strain>
    </source>
</reference>
<dbReference type="OMA" id="MINHTPP"/>
<dbReference type="EMBL" id="CM000639">
    <property type="protein sequence ID" value="EED94742.1"/>
    <property type="molecule type" value="Genomic_DNA"/>
</dbReference>
<feature type="compositionally biased region" description="Low complexity" evidence="3">
    <location>
        <begin position="212"/>
        <end position="222"/>
    </location>
</feature>
<name>B8BUD9_THAPS</name>
<gene>
    <name evidence="5" type="ORF">THAPSDRAFT_21284</name>
</gene>
<keyword evidence="2" id="KW-0539">Nucleus</keyword>
<dbReference type="InParanoid" id="B8BUD9"/>
<proteinExistence type="predicted"/>
<dbReference type="Proteomes" id="UP000001449">
    <property type="component" value="Chromosome 2"/>
</dbReference>
<feature type="region of interest" description="Disordered" evidence="3">
    <location>
        <begin position="537"/>
        <end position="584"/>
    </location>
</feature>
<accession>B8BUD9</accession>
<feature type="region of interest" description="Disordered" evidence="3">
    <location>
        <begin position="185"/>
        <end position="253"/>
    </location>
</feature>
<evidence type="ECO:0000256" key="1">
    <source>
        <dbReference type="ARBA" id="ARBA00004123"/>
    </source>
</evidence>
<dbReference type="eggNOG" id="ENOG502RXHA">
    <property type="taxonomic scope" value="Eukaryota"/>
</dbReference>
<feature type="compositionally biased region" description="Basic and acidic residues" evidence="3">
    <location>
        <begin position="63"/>
        <end position="73"/>
    </location>
</feature>
<reference evidence="5 6" key="2">
    <citation type="journal article" date="2008" name="Nature">
        <title>The Phaeodactylum genome reveals the evolutionary history of diatom genomes.</title>
        <authorList>
            <person name="Bowler C."/>
            <person name="Allen A.E."/>
            <person name="Badger J.H."/>
            <person name="Grimwood J."/>
            <person name="Jabbari K."/>
            <person name="Kuo A."/>
            <person name="Maheswari U."/>
            <person name="Martens C."/>
            <person name="Maumus F."/>
            <person name="Otillar R.P."/>
            <person name="Rayko E."/>
            <person name="Salamov A."/>
            <person name="Vandepoele K."/>
            <person name="Beszteri B."/>
            <person name="Gruber A."/>
            <person name="Heijde M."/>
            <person name="Katinka M."/>
            <person name="Mock T."/>
            <person name="Valentin K."/>
            <person name="Verret F."/>
            <person name="Berges J.A."/>
            <person name="Brownlee C."/>
            <person name="Cadoret J.P."/>
            <person name="Chiovitti A."/>
            <person name="Choi C.J."/>
            <person name="Coesel S."/>
            <person name="De Martino A."/>
            <person name="Detter J.C."/>
            <person name="Durkin C."/>
            <person name="Falciatore A."/>
            <person name="Fournet J."/>
            <person name="Haruta M."/>
            <person name="Huysman M.J."/>
            <person name="Jenkins B.D."/>
            <person name="Jiroutova K."/>
            <person name="Jorgensen R.E."/>
            <person name="Joubert Y."/>
            <person name="Kaplan A."/>
            <person name="Kroger N."/>
            <person name="Kroth P.G."/>
            <person name="La Roche J."/>
            <person name="Lindquist E."/>
            <person name="Lommer M."/>
            <person name="Martin-Jezequel V."/>
            <person name="Lopez P.J."/>
            <person name="Lucas S."/>
            <person name="Mangogna M."/>
            <person name="McGinnis K."/>
            <person name="Medlin L.K."/>
            <person name="Montsant A."/>
            <person name="Oudot-Le Secq M.P."/>
            <person name="Napoli C."/>
            <person name="Obornik M."/>
            <person name="Parker M.S."/>
            <person name="Petit J.L."/>
            <person name="Porcel B.M."/>
            <person name="Poulsen N."/>
            <person name="Robison M."/>
            <person name="Rychlewski L."/>
            <person name="Rynearson T.A."/>
            <person name="Schmutz J."/>
            <person name="Shapiro H."/>
            <person name="Siaut M."/>
            <person name="Stanley M."/>
            <person name="Sussman M.R."/>
            <person name="Taylor A.R."/>
            <person name="Vardi A."/>
            <person name="von Dassow P."/>
            <person name="Vyverman W."/>
            <person name="Willis A."/>
            <person name="Wyrwicz L.S."/>
            <person name="Rokhsar D.S."/>
            <person name="Weissenbach J."/>
            <person name="Armbrust E.V."/>
            <person name="Green B.R."/>
            <person name="Van de Peer Y."/>
            <person name="Grigoriev I.V."/>
        </authorList>
    </citation>
    <scope>NUCLEOTIDE SEQUENCE [LARGE SCALE GENOMIC DNA]</scope>
    <source>
        <strain evidence="5 6">CCMP1335</strain>
    </source>
</reference>
<comment type="subcellular location">
    <subcellularLocation>
        <location evidence="1">Nucleus</location>
    </subcellularLocation>
</comment>
<keyword evidence="6" id="KW-1185">Reference proteome</keyword>
<evidence type="ECO:0000313" key="6">
    <source>
        <dbReference type="Proteomes" id="UP000001449"/>
    </source>
</evidence>
<dbReference type="InterPro" id="IPR010402">
    <property type="entry name" value="CCT_domain"/>
</dbReference>
<protein>
    <recommendedName>
        <fullName evidence="4">CCT domain-containing protein</fullName>
    </recommendedName>
</protein>
<evidence type="ECO:0000256" key="3">
    <source>
        <dbReference type="SAM" id="MobiDB-lite"/>
    </source>
</evidence>
<evidence type="ECO:0000313" key="5">
    <source>
        <dbReference type="EMBL" id="EED94742.1"/>
    </source>
</evidence>
<feature type="region of interest" description="Disordered" evidence="3">
    <location>
        <begin position="1"/>
        <end position="74"/>
    </location>
</feature>
<dbReference type="AlphaFoldDB" id="B8BUD9"/>
<feature type="compositionally biased region" description="Polar residues" evidence="3">
    <location>
        <begin position="190"/>
        <end position="211"/>
    </location>
</feature>